<organism evidence="1 2">
    <name type="scientific">Caerostris extrusa</name>
    <name type="common">Bark spider</name>
    <name type="synonym">Caerostris bankana</name>
    <dbReference type="NCBI Taxonomy" id="172846"/>
    <lineage>
        <taxon>Eukaryota</taxon>
        <taxon>Metazoa</taxon>
        <taxon>Ecdysozoa</taxon>
        <taxon>Arthropoda</taxon>
        <taxon>Chelicerata</taxon>
        <taxon>Arachnida</taxon>
        <taxon>Araneae</taxon>
        <taxon>Araneomorphae</taxon>
        <taxon>Entelegynae</taxon>
        <taxon>Araneoidea</taxon>
        <taxon>Araneidae</taxon>
        <taxon>Caerostris</taxon>
    </lineage>
</organism>
<accession>A0AAV4P0N8</accession>
<evidence type="ECO:0000313" key="2">
    <source>
        <dbReference type="Proteomes" id="UP001054945"/>
    </source>
</evidence>
<reference evidence="1 2" key="1">
    <citation type="submission" date="2021-06" db="EMBL/GenBank/DDBJ databases">
        <title>Caerostris extrusa draft genome.</title>
        <authorList>
            <person name="Kono N."/>
            <person name="Arakawa K."/>
        </authorList>
    </citation>
    <scope>NUCLEOTIDE SEQUENCE [LARGE SCALE GENOMIC DNA]</scope>
</reference>
<keyword evidence="2" id="KW-1185">Reference proteome</keyword>
<dbReference type="AlphaFoldDB" id="A0AAV4P0N8"/>
<evidence type="ECO:0000313" key="1">
    <source>
        <dbReference type="EMBL" id="GIX89598.1"/>
    </source>
</evidence>
<feature type="non-terminal residue" evidence="1">
    <location>
        <position position="57"/>
    </location>
</feature>
<gene>
    <name evidence="1" type="ORF">CEXT_201291</name>
</gene>
<sequence>MEPDSNPMAGGVADAISRVLTLGELSSLEIFHVILLTSYHLSFTLREGTVCKQCSDR</sequence>
<proteinExistence type="predicted"/>
<name>A0AAV4P0N8_CAEEX</name>
<protein>
    <submittedName>
        <fullName evidence="1">Uncharacterized protein</fullName>
    </submittedName>
</protein>
<comment type="caution">
    <text evidence="1">The sequence shown here is derived from an EMBL/GenBank/DDBJ whole genome shotgun (WGS) entry which is preliminary data.</text>
</comment>
<dbReference type="EMBL" id="BPLR01003878">
    <property type="protein sequence ID" value="GIX89598.1"/>
    <property type="molecule type" value="Genomic_DNA"/>
</dbReference>
<dbReference type="Proteomes" id="UP001054945">
    <property type="component" value="Unassembled WGS sequence"/>
</dbReference>